<dbReference type="RefSeq" id="WP_051911433.1">
    <property type="nucleotide sequence ID" value="NZ_JGYG01000023.1"/>
</dbReference>
<evidence type="ECO:0000256" key="2">
    <source>
        <dbReference type="ARBA" id="ARBA00009387"/>
    </source>
</evidence>
<dbReference type="Proteomes" id="UP000028826">
    <property type="component" value="Unassembled WGS sequence"/>
</dbReference>
<dbReference type="Pfam" id="PF01464">
    <property type="entry name" value="SLT"/>
    <property type="match status" value="1"/>
</dbReference>
<reference evidence="6 7" key="1">
    <citation type="submission" date="2014-03" db="EMBL/GenBank/DDBJ databases">
        <title>Genome of Haematobacter massiliensis CCUG 47968.</title>
        <authorList>
            <person name="Wang D."/>
            <person name="Wang G."/>
        </authorList>
    </citation>
    <scope>NUCLEOTIDE SEQUENCE [LARGE SCALE GENOMIC DNA]</scope>
    <source>
        <strain evidence="6 7">CCUG 47968</strain>
    </source>
</reference>
<keyword evidence="7" id="KW-1185">Reference proteome</keyword>
<dbReference type="PANTHER" id="PTHR37423">
    <property type="entry name" value="SOLUBLE LYTIC MUREIN TRANSGLYCOSYLASE-RELATED"/>
    <property type="match status" value="1"/>
</dbReference>
<feature type="region of interest" description="Disordered" evidence="3">
    <location>
        <begin position="206"/>
        <end position="228"/>
    </location>
</feature>
<evidence type="ECO:0000256" key="3">
    <source>
        <dbReference type="SAM" id="MobiDB-lite"/>
    </source>
</evidence>
<accession>A0A086XUH3</accession>
<feature type="compositionally biased region" description="Polar residues" evidence="3">
    <location>
        <begin position="213"/>
        <end position="228"/>
    </location>
</feature>
<dbReference type="AlphaFoldDB" id="A0A086XUH3"/>
<feature type="domain" description="Transglycosylase SLT" evidence="5">
    <location>
        <begin position="92"/>
        <end position="185"/>
    </location>
</feature>
<dbReference type="EMBL" id="JGYG01000023">
    <property type="protein sequence ID" value="KFI25673.1"/>
    <property type="molecule type" value="Genomic_DNA"/>
</dbReference>
<proteinExistence type="inferred from homology"/>
<evidence type="ECO:0000256" key="4">
    <source>
        <dbReference type="SAM" id="SignalP"/>
    </source>
</evidence>
<gene>
    <name evidence="6" type="ORF">CN97_07825</name>
</gene>
<dbReference type="CDD" id="cd00254">
    <property type="entry name" value="LT-like"/>
    <property type="match status" value="1"/>
</dbReference>
<comment type="similarity">
    <text evidence="2">Belongs to the virb1 family.</text>
</comment>
<evidence type="ECO:0000313" key="7">
    <source>
        <dbReference type="Proteomes" id="UP000028826"/>
    </source>
</evidence>
<comment type="caution">
    <text evidence="6">The sequence shown here is derived from an EMBL/GenBank/DDBJ whole genome shotgun (WGS) entry which is preliminary data.</text>
</comment>
<protein>
    <submittedName>
        <fullName evidence="6">Transglycosylase</fullName>
    </submittedName>
</protein>
<evidence type="ECO:0000313" key="6">
    <source>
        <dbReference type="EMBL" id="KFI25673.1"/>
    </source>
</evidence>
<dbReference type="Gene3D" id="1.10.530.10">
    <property type="match status" value="1"/>
</dbReference>
<dbReference type="InterPro" id="IPR008258">
    <property type="entry name" value="Transglycosylase_SLT_dom_1"/>
</dbReference>
<dbReference type="SUPFAM" id="SSF53955">
    <property type="entry name" value="Lysozyme-like"/>
    <property type="match status" value="1"/>
</dbReference>
<comment type="similarity">
    <text evidence="1">Belongs to the transglycosylase Slt family.</text>
</comment>
<evidence type="ECO:0000256" key="1">
    <source>
        <dbReference type="ARBA" id="ARBA00007734"/>
    </source>
</evidence>
<organism evidence="6 7">
    <name type="scientific">Haematobacter massiliensis</name>
    <dbReference type="NCBI Taxonomy" id="195105"/>
    <lineage>
        <taxon>Bacteria</taxon>
        <taxon>Pseudomonadati</taxon>
        <taxon>Pseudomonadota</taxon>
        <taxon>Alphaproteobacteria</taxon>
        <taxon>Rhodobacterales</taxon>
        <taxon>Paracoccaceae</taxon>
        <taxon>Haematobacter</taxon>
    </lineage>
</organism>
<dbReference type="STRING" id="195105.CN97_07825"/>
<dbReference type="PANTHER" id="PTHR37423:SF2">
    <property type="entry name" value="MEMBRANE-BOUND LYTIC MUREIN TRANSGLYCOSYLASE C"/>
    <property type="match status" value="1"/>
</dbReference>
<dbReference type="InterPro" id="IPR023346">
    <property type="entry name" value="Lysozyme-like_dom_sf"/>
</dbReference>
<keyword evidence="4" id="KW-0732">Signal</keyword>
<sequence>MSRPILVCATLCLTVGAASADVFEFLPDGTMVQRGLPEASAAPAPAVSRRATPTTVPASRAQYRALAEDVALAYAGGPGPRAAGLDALTFQRVFVALVRQESGFNPRAVSPAGAQGLGQLMPGTAKLLGVTDAFDPHQNLNGAARYFTQQLARFKDVRLALAAYNAGPHRVEQYGGIPPFAETRNYVASITAATGLRAPAADPASVTPVAEASTPSPDTQRSISVWQY</sequence>
<evidence type="ECO:0000259" key="5">
    <source>
        <dbReference type="Pfam" id="PF01464"/>
    </source>
</evidence>
<name>A0A086XUH3_9RHOB</name>
<dbReference type="eggNOG" id="COG0741">
    <property type="taxonomic scope" value="Bacteria"/>
</dbReference>
<feature type="signal peptide" evidence="4">
    <location>
        <begin position="1"/>
        <end position="20"/>
    </location>
</feature>
<feature type="chain" id="PRO_5001817136" evidence="4">
    <location>
        <begin position="21"/>
        <end position="228"/>
    </location>
</feature>